<feature type="region of interest" description="Disordered" evidence="1">
    <location>
        <begin position="1"/>
        <end position="82"/>
    </location>
</feature>
<gene>
    <name evidence="2" type="ORF">E2562_032529</name>
</gene>
<evidence type="ECO:0000313" key="3">
    <source>
        <dbReference type="Proteomes" id="UP000479710"/>
    </source>
</evidence>
<sequence>MERAQRAVRRAPAAAGRAAQVGGQASTGRRGPAGDGQAAHERAAGRRAVARRCTSERPGERGWPTGQWQAGRFASGQGMHDSDPWKEVLAATPTEMPNMMQRVLCCLQLQTPDLVACGTQPCFMGNIWSSSQWPTTTSANVSPCSMHQRFEFYIHLQSELKK</sequence>
<name>A0A6G1DT64_9ORYZ</name>
<evidence type="ECO:0000313" key="2">
    <source>
        <dbReference type="EMBL" id="KAF0914853.1"/>
    </source>
</evidence>
<organism evidence="2 3">
    <name type="scientific">Oryza meyeriana var. granulata</name>
    <dbReference type="NCBI Taxonomy" id="110450"/>
    <lineage>
        <taxon>Eukaryota</taxon>
        <taxon>Viridiplantae</taxon>
        <taxon>Streptophyta</taxon>
        <taxon>Embryophyta</taxon>
        <taxon>Tracheophyta</taxon>
        <taxon>Spermatophyta</taxon>
        <taxon>Magnoliopsida</taxon>
        <taxon>Liliopsida</taxon>
        <taxon>Poales</taxon>
        <taxon>Poaceae</taxon>
        <taxon>BOP clade</taxon>
        <taxon>Oryzoideae</taxon>
        <taxon>Oryzeae</taxon>
        <taxon>Oryzinae</taxon>
        <taxon>Oryza</taxon>
        <taxon>Oryza meyeriana</taxon>
    </lineage>
</organism>
<evidence type="ECO:0000256" key="1">
    <source>
        <dbReference type="SAM" id="MobiDB-lite"/>
    </source>
</evidence>
<feature type="compositionally biased region" description="Low complexity" evidence="1">
    <location>
        <begin position="10"/>
        <end position="24"/>
    </location>
</feature>
<protein>
    <submittedName>
        <fullName evidence="2">Uncharacterized protein</fullName>
    </submittedName>
</protein>
<dbReference type="EMBL" id="SPHZ02000006">
    <property type="protein sequence ID" value="KAF0914853.1"/>
    <property type="molecule type" value="Genomic_DNA"/>
</dbReference>
<keyword evidence="3" id="KW-1185">Reference proteome</keyword>
<dbReference type="AlphaFoldDB" id="A0A6G1DT64"/>
<comment type="caution">
    <text evidence="2">The sequence shown here is derived from an EMBL/GenBank/DDBJ whole genome shotgun (WGS) entry which is preliminary data.</text>
</comment>
<reference evidence="2 3" key="1">
    <citation type="submission" date="2019-11" db="EMBL/GenBank/DDBJ databases">
        <title>Whole genome sequence of Oryza granulata.</title>
        <authorList>
            <person name="Li W."/>
        </authorList>
    </citation>
    <scope>NUCLEOTIDE SEQUENCE [LARGE SCALE GENOMIC DNA]</scope>
    <source>
        <strain evidence="3">cv. Menghai</strain>
        <tissue evidence="2">Leaf</tissue>
    </source>
</reference>
<proteinExistence type="predicted"/>
<dbReference type="Proteomes" id="UP000479710">
    <property type="component" value="Unassembled WGS sequence"/>
</dbReference>
<accession>A0A6G1DT64</accession>